<sequence>MRRFAESLLKKEQTQQRVIALFLLVKKPTYGIATVSFAFS</sequence>
<dbReference type="HOGENOM" id="CLU_3289179_0_0_9"/>
<dbReference type="AlphaFoldDB" id="F0EK59"/>
<reference evidence="1 2" key="1">
    <citation type="submission" date="2011-01" db="EMBL/GenBank/DDBJ databases">
        <authorList>
            <person name="Muzny D."/>
            <person name="Qin X."/>
            <person name="Deng J."/>
            <person name="Jiang H."/>
            <person name="Liu Y."/>
            <person name="Qu J."/>
            <person name="Song X.-Z."/>
            <person name="Zhang L."/>
            <person name="Thornton R."/>
            <person name="Coyle M."/>
            <person name="Francisco L."/>
            <person name="Jackson L."/>
            <person name="Javaid M."/>
            <person name="Korchina V."/>
            <person name="Kovar C."/>
            <person name="Mata R."/>
            <person name="Mathew T."/>
            <person name="Ngo R."/>
            <person name="Nguyen L."/>
            <person name="Nguyen N."/>
            <person name="Okwuonu G."/>
            <person name="Ongeri F."/>
            <person name="Pham C."/>
            <person name="Simmons D."/>
            <person name="Wilczek-Boney K."/>
            <person name="Hale W."/>
            <person name="Jakkamsetti A."/>
            <person name="Pham P."/>
            <person name="Ruth R."/>
            <person name="San Lucas F."/>
            <person name="Warren J."/>
            <person name="Zhang J."/>
            <person name="Zhao Z."/>
            <person name="Zhou C."/>
            <person name="Zhu D."/>
            <person name="Lee S."/>
            <person name="Bess C."/>
            <person name="Blankenburg K."/>
            <person name="Forbes L."/>
            <person name="Fu Q."/>
            <person name="Gubbala S."/>
            <person name="Hirani K."/>
            <person name="Jayaseelan J.C."/>
            <person name="Lara F."/>
            <person name="Munidasa M."/>
            <person name="Palculict T."/>
            <person name="Patil S."/>
            <person name="Pu L.-L."/>
            <person name="Saada N."/>
            <person name="Tang L."/>
            <person name="Weissenberger G."/>
            <person name="Zhu Y."/>
            <person name="Hemphill L."/>
            <person name="Shang Y."/>
            <person name="Youmans B."/>
            <person name="Ayvaz T."/>
            <person name="Ross M."/>
            <person name="Santibanez J."/>
            <person name="Aqrawi P."/>
            <person name="Gross S."/>
            <person name="Joshi V."/>
            <person name="Fowler G."/>
            <person name="Nazareth L."/>
            <person name="Reid J."/>
            <person name="Worley K."/>
            <person name="Petrosino J."/>
            <person name="Highlander S."/>
            <person name="Gibbs R."/>
        </authorList>
    </citation>
    <scope>NUCLEOTIDE SEQUENCE [LARGE SCALE GENOMIC DNA]</scope>
    <source>
        <strain evidence="1 2">ATCC 12755</strain>
    </source>
</reference>
<proteinExistence type="predicted"/>
<accession>F0EK59</accession>
<protein>
    <submittedName>
        <fullName evidence="1">Uncharacterized protein</fullName>
    </submittedName>
</protein>
<organism evidence="1 2">
    <name type="scientific">Enterococcus casseliflavus ATCC 12755</name>
    <dbReference type="NCBI Taxonomy" id="888066"/>
    <lineage>
        <taxon>Bacteria</taxon>
        <taxon>Bacillati</taxon>
        <taxon>Bacillota</taxon>
        <taxon>Bacilli</taxon>
        <taxon>Lactobacillales</taxon>
        <taxon>Enterococcaceae</taxon>
        <taxon>Enterococcus</taxon>
    </lineage>
</organism>
<comment type="caution">
    <text evidence="1">The sequence shown here is derived from an EMBL/GenBank/DDBJ whole genome shotgun (WGS) entry which is preliminary data.</text>
</comment>
<name>F0EK59_ENTCA</name>
<evidence type="ECO:0000313" key="2">
    <source>
        <dbReference type="Proteomes" id="UP000004835"/>
    </source>
</evidence>
<dbReference type="EMBL" id="AEWT01000013">
    <property type="protein sequence ID" value="EGC69517.1"/>
    <property type="molecule type" value="Genomic_DNA"/>
</dbReference>
<evidence type="ECO:0000313" key="1">
    <source>
        <dbReference type="EMBL" id="EGC69517.1"/>
    </source>
</evidence>
<dbReference type="Proteomes" id="UP000004835">
    <property type="component" value="Unassembled WGS sequence"/>
</dbReference>
<gene>
    <name evidence="1" type="ORF">HMPREF9087_1801</name>
</gene>